<evidence type="ECO:0000256" key="1">
    <source>
        <dbReference type="ARBA" id="ARBA00023002"/>
    </source>
</evidence>
<dbReference type="EMBL" id="CP046172">
    <property type="protein sequence ID" value="QIS12653.1"/>
    <property type="molecule type" value="Genomic_DNA"/>
</dbReference>
<dbReference type="PANTHER" id="PTHR11496">
    <property type="entry name" value="ALCOHOL DEHYDROGENASE"/>
    <property type="match status" value="1"/>
</dbReference>
<evidence type="ECO:0000313" key="5">
    <source>
        <dbReference type="Proteomes" id="UP000503540"/>
    </source>
</evidence>
<proteinExistence type="predicted"/>
<name>A0A6G9YI78_9NOCA</name>
<dbReference type="Proteomes" id="UP000503540">
    <property type="component" value="Chromosome"/>
</dbReference>
<dbReference type="GO" id="GO:0046872">
    <property type="term" value="F:metal ion binding"/>
    <property type="evidence" value="ECO:0007669"/>
    <property type="project" value="InterPro"/>
</dbReference>
<accession>A0A6G9YI78</accession>
<evidence type="ECO:0000259" key="2">
    <source>
        <dbReference type="Pfam" id="PF00465"/>
    </source>
</evidence>
<dbReference type="InterPro" id="IPR039697">
    <property type="entry name" value="Alcohol_dehydrogenase_Fe"/>
</dbReference>
<dbReference type="InterPro" id="IPR035873">
    <property type="entry name" value="PhpC"/>
</dbReference>
<dbReference type="InterPro" id="IPR056798">
    <property type="entry name" value="ADH_Fe_C"/>
</dbReference>
<reference evidence="4 5" key="1">
    <citation type="journal article" date="2019" name="ACS Chem. Biol.">
        <title>Identification and Mobilization of a Cryptic Antibiotic Biosynthesis Gene Locus from a Human-Pathogenic Nocardia Isolate.</title>
        <authorList>
            <person name="Herisse M."/>
            <person name="Ishida K."/>
            <person name="Porter J.L."/>
            <person name="Howden B."/>
            <person name="Hertweck C."/>
            <person name="Stinear T.P."/>
            <person name="Pidot S.J."/>
        </authorList>
    </citation>
    <scope>NUCLEOTIDE SEQUENCE [LARGE SCALE GENOMIC DNA]</scope>
    <source>
        <strain evidence="4 5">AUSMDU00012717</strain>
    </source>
</reference>
<feature type="domain" description="Alcohol dehydrogenase iron-type/glycerol dehydrogenase GldA" evidence="2">
    <location>
        <begin position="65"/>
        <end position="222"/>
    </location>
</feature>
<dbReference type="GO" id="GO:0004022">
    <property type="term" value="F:alcohol dehydrogenase (NAD+) activity"/>
    <property type="evidence" value="ECO:0007669"/>
    <property type="project" value="TreeGrafter"/>
</dbReference>
<dbReference type="CDD" id="cd08182">
    <property type="entry name" value="HEPD"/>
    <property type="match status" value="1"/>
</dbReference>
<dbReference type="AlphaFoldDB" id="A0A6G9YI78"/>
<dbReference type="Pfam" id="PF00465">
    <property type="entry name" value="Fe-ADH"/>
    <property type="match status" value="1"/>
</dbReference>
<gene>
    <name evidence="4" type="ORF">F5544_23980</name>
</gene>
<keyword evidence="1" id="KW-0560">Oxidoreductase</keyword>
<evidence type="ECO:0000313" key="4">
    <source>
        <dbReference type="EMBL" id="QIS12653.1"/>
    </source>
</evidence>
<protein>
    <submittedName>
        <fullName evidence="4">Iron-containing alcohol dehydrogenase</fullName>
    </submittedName>
</protein>
<feature type="domain" description="Fe-containing alcohol dehydrogenase-like C-terminal" evidence="3">
    <location>
        <begin position="237"/>
        <end position="338"/>
    </location>
</feature>
<dbReference type="GO" id="GO:0017000">
    <property type="term" value="P:antibiotic biosynthetic process"/>
    <property type="evidence" value="ECO:0007669"/>
    <property type="project" value="InterPro"/>
</dbReference>
<dbReference type="KEGG" id="nah:F5544_23980"/>
<organism evidence="4 5">
    <name type="scientific">Nocardia arthritidis</name>
    <dbReference type="NCBI Taxonomy" id="228602"/>
    <lineage>
        <taxon>Bacteria</taxon>
        <taxon>Bacillati</taxon>
        <taxon>Actinomycetota</taxon>
        <taxon>Actinomycetes</taxon>
        <taxon>Mycobacteriales</taxon>
        <taxon>Nocardiaceae</taxon>
        <taxon>Nocardia</taxon>
    </lineage>
</organism>
<dbReference type="InterPro" id="IPR001670">
    <property type="entry name" value="ADH_Fe/GldA"/>
</dbReference>
<dbReference type="Pfam" id="PF25137">
    <property type="entry name" value="ADH_Fe_C"/>
    <property type="match status" value="1"/>
</dbReference>
<dbReference type="PANTHER" id="PTHR11496:SF103">
    <property type="entry name" value="DEHYDROGENASE, PUTATIVE-RELATED"/>
    <property type="match status" value="1"/>
</dbReference>
<dbReference type="Gene3D" id="1.20.1090.10">
    <property type="entry name" value="Dehydroquinate synthase-like - alpha domain"/>
    <property type="match status" value="1"/>
</dbReference>
<dbReference type="SUPFAM" id="SSF56796">
    <property type="entry name" value="Dehydroquinate synthase-like"/>
    <property type="match status" value="1"/>
</dbReference>
<sequence>MCDRGVARRNSRERIEVVRTGAVCAESGSDAGRCAPEGDGGNRTRRHRRAVPQRCRKDAPIMTSTVLTGRGTFDRLAEIAEWDSRSVFVVASAGTVNRLRLDRVLPARARLFSQFRPNPTFEQALAAARARHECGARLVLGIGGGSALDVAKAARALPTEQSAAADVLDGRSAPLADARLVLVPTTAGPGSEVTQFAALYRGSRKFSLDSPGIKADAALVDPALTDGCGPAQTWSCAFDALAHAVESLWSTRSTPVSRTHAVAALTLLIPILRDADPVPSRTERDRLSEAAILAGRAIDLTRTTAAHALAYPLTSHLDVRHGHACALNLTWLATMVEAAEPGDLADARGPAAVASAITTLRRLFGADGRELGRVIQDLLVARGLPTRCPSDSGTELVETVVAEGLASNRISGTPIVLDPALVAAAVGDLLLARSGPCGNRAKELRDA</sequence>
<evidence type="ECO:0000259" key="3">
    <source>
        <dbReference type="Pfam" id="PF25137"/>
    </source>
</evidence>
<keyword evidence="5" id="KW-1185">Reference proteome</keyword>
<dbReference type="Gene3D" id="3.40.50.1970">
    <property type="match status" value="1"/>
</dbReference>